<evidence type="ECO:0000313" key="2">
    <source>
        <dbReference type="EMBL" id="CCO49887.1"/>
    </source>
</evidence>
<dbReference type="InterPro" id="IPR029058">
    <property type="entry name" value="AB_hydrolase_fold"/>
</dbReference>
<evidence type="ECO:0000256" key="1">
    <source>
        <dbReference type="SAM" id="SignalP"/>
    </source>
</evidence>
<name>A0AAV2VZ80_9VIBR</name>
<dbReference type="SUPFAM" id="SSF53474">
    <property type="entry name" value="alpha/beta-Hydrolases"/>
    <property type="match status" value="1"/>
</dbReference>
<dbReference type="RefSeq" id="WP_022594158.1">
    <property type="nucleotide sequence ID" value="NZ_LK391965.1"/>
</dbReference>
<evidence type="ECO:0000313" key="3">
    <source>
        <dbReference type="Proteomes" id="UP000018211"/>
    </source>
</evidence>
<sequence>MKLKYTLAGTICLGLASTQSFALTTDEANSVGAYIEAVLVPNYTNTANSTGTTYKTHQPPSINQSADALKYLEFAEVVHTTNGAPQGWNRVENVVDYDSGFYAGIYTKSNKVVVAFRGSELGTSDWVTNGIMVQDMVPAQYAMAIEKSQDIKNRYSGYQIHYTGHSLGGGLATAAAITTGDPATAFDAAGLANAVLEEIKLVHSNQGKPSNQWNTNASQITNYNLEGEFVSDLDYQQDADTLGPTSKQYGDIHYLSADRFTPLFIVNNGLTRHFTTPLKEELMFLSQPIYRVNTSDYTSIDNDINSFTAMFYVDWTDDTLDILFWQTNFAINSLPSLLADLGL</sequence>
<accession>A0AAV2VZ80</accession>
<dbReference type="Pfam" id="PF26363">
    <property type="entry name" value="Phospholipase-like"/>
    <property type="match status" value="1"/>
</dbReference>
<dbReference type="EMBL" id="CAOF01000189">
    <property type="protein sequence ID" value="CCO49887.1"/>
    <property type="molecule type" value="Genomic_DNA"/>
</dbReference>
<gene>
    <name evidence="2" type="ORF">VIBNISOn1_920022</name>
</gene>
<reference evidence="2 3" key="1">
    <citation type="journal article" date="2013" name="ISME J.">
        <title>Comparative genomics of pathogenic lineages of Vibrio nigripulchritudo identifies virulence-associated traits.</title>
        <authorList>
            <person name="Goudenege D."/>
            <person name="Labreuche Y."/>
            <person name="Krin E."/>
            <person name="Ansquer D."/>
            <person name="Mangenot S."/>
            <person name="Calteau A."/>
            <person name="Medigue C."/>
            <person name="Mazel D."/>
            <person name="Polz M.F."/>
            <person name="Le Roux F."/>
        </authorList>
    </citation>
    <scope>NUCLEOTIDE SEQUENCE [LARGE SCALE GENOMIC DNA]</scope>
    <source>
        <strain evidence="2 3">SOn1</strain>
    </source>
</reference>
<dbReference type="Gene3D" id="3.40.50.1820">
    <property type="entry name" value="alpha/beta hydrolase"/>
    <property type="match status" value="1"/>
</dbReference>
<organism evidence="2 3">
    <name type="scientific">Vibrio nigripulchritudo SOn1</name>
    <dbReference type="NCBI Taxonomy" id="1238450"/>
    <lineage>
        <taxon>Bacteria</taxon>
        <taxon>Pseudomonadati</taxon>
        <taxon>Pseudomonadota</taxon>
        <taxon>Gammaproteobacteria</taxon>
        <taxon>Vibrionales</taxon>
        <taxon>Vibrionaceae</taxon>
        <taxon>Vibrio</taxon>
    </lineage>
</organism>
<feature type="signal peptide" evidence="1">
    <location>
        <begin position="1"/>
        <end position="22"/>
    </location>
</feature>
<comment type="caution">
    <text evidence="2">The sequence shown here is derived from an EMBL/GenBank/DDBJ whole genome shotgun (WGS) entry which is preliminary data.</text>
</comment>
<proteinExistence type="predicted"/>
<dbReference type="AlphaFoldDB" id="A0AAV2VZ80"/>
<protein>
    <submittedName>
        <fullName evidence="2">Alpha/beta-Hydrolase</fullName>
    </submittedName>
</protein>
<dbReference type="Proteomes" id="UP000018211">
    <property type="component" value="Unassembled WGS sequence"/>
</dbReference>
<keyword evidence="1" id="KW-0732">Signal</keyword>
<feature type="chain" id="PRO_5043830944" evidence="1">
    <location>
        <begin position="23"/>
        <end position="343"/>
    </location>
</feature>